<proteinExistence type="predicted"/>
<evidence type="ECO:0000256" key="5">
    <source>
        <dbReference type="ARBA" id="ARBA00023136"/>
    </source>
</evidence>
<evidence type="ECO:0000259" key="7">
    <source>
        <dbReference type="PROSITE" id="PS50943"/>
    </source>
</evidence>
<evidence type="ECO:0000313" key="9">
    <source>
        <dbReference type="Proteomes" id="UP000478837"/>
    </source>
</evidence>
<dbReference type="Proteomes" id="UP000478837">
    <property type="component" value="Unassembled WGS sequence"/>
</dbReference>
<keyword evidence="3 6" id="KW-1133">Transmembrane helix</keyword>
<dbReference type="Gene3D" id="1.10.260.40">
    <property type="entry name" value="lambda repressor-like DNA-binding domains"/>
    <property type="match status" value="1"/>
</dbReference>
<dbReference type="Pfam" id="PF09685">
    <property type="entry name" value="MamF_MmsF"/>
    <property type="match status" value="1"/>
</dbReference>
<dbReference type="InterPro" id="IPR001387">
    <property type="entry name" value="Cro/C1-type_HTH"/>
</dbReference>
<feature type="transmembrane region" description="Helical" evidence="6">
    <location>
        <begin position="79"/>
        <end position="100"/>
    </location>
</feature>
<comment type="subcellular location">
    <subcellularLocation>
        <location evidence="1">Membrane</location>
        <topology evidence="1">Multi-pass membrane protein</topology>
    </subcellularLocation>
</comment>
<dbReference type="PROSITE" id="PS50943">
    <property type="entry name" value="HTH_CROC1"/>
    <property type="match status" value="1"/>
</dbReference>
<evidence type="ECO:0000256" key="4">
    <source>
        <dbReference type="ARBA" id="ARBA00023125"/>
    </source>
</evidence>
<evidence type="ECO:0000256" key="3">
    <source>
        <dbReference type="ARBA" id="ARBA00022989"/>
    </source>
</evidence>
<dbReference type="SUPFAM" id="SSF47413">
    <property type="entry name" value="lambda repressor-like DNA-binding domains"/>
    <property type="match status" value="1"/>
</dbReference>
<comment type="caution">
    <text evidence="8">The sequence shown here is derived from an EMBL/GenBank/DDBJ whole genome shotgun (WGS) entry which is preliminary data.</text>
</comment>
<dbReference type="GO" id="GO:0003700">
    <property type="term" value="F:DNA-binding transcription factor activity"/>
    <property type="evidence" value="ECO:0007669"/>
    <property type="project" value="TreeGrafter"/>
</dbReference>
<feature type="transmembrane region" description="Helical" evidence="6">
    <location>
        <begin position="149"/>
        <end position="170"/>
    </location>
</feature>
<sequence>MKNVQFAEQLTYQRKLKGLSQEQLAEKTKVTVRTIQRIEKGSVSPHLRTVKLLAAALDIEVDDLMQLNDPREESIETKWLLLMHVSPFVGLVLPFLNILCPLFVWVHKREDSPVYDSHGRAVINFQITMTLLYVLAFAALLTIQGFGFLFFIAVLPFNAAIMLVNIFAVIRHRKCYYPAFPFLGINHR</sequence>
<dbReference type="GO" id="GO:0005829">
    <property type="term" value="C:cytosol"/>
    <property type="evidence" value="ECO:0007669"/>
    <property type="project" value="TreeGrafter"/>
</dbReference>
<evidence type="ECO:0000256" key="1">
    <source>
        <dbReference type="ARBA" id="ARBA00004141"/>
    </source>
</evidence>
<dbReference type="SMART" id="SM00530">
    <property type="entry name" value="HTH_XRE"/>
    <property type="match status" value="1"/>
</dbReference>
<evidence type="ECO:0000256" key="2">
    <source>
        <dbReference type="ARBA" id="ARBA00022692"/>
    </source>
</evidence>
<dbReference type="PANTHER" id="PTHR46797:SF1">
    <property type="entry name" value="METHYLPHOSPHONATE SYNTHASE"/>
    <property type="match status" value="1"/>
</dbReference>
<gene>
    <name evidence="8" type="ORF">GTW09_06960</name>
</gene>
<dbReference type="InterPro" id="IPR019109">
    <property type="entry name" value="MamF_MmsF"/>
</dbReference>
<dbReference type="InterPro" id="IPR010982">
    <property type="entry name" value="Lambda_DNA-bd_dom_sf"/>
</dbReference>
<dbReference type="PANTHER" id="PTHR46797">
    <property type="entry name" value="HTH-TYPE TRANSCRIPTIONAL REGULATOR"/>
    <property type="match status" value="1"/>
</dbReference>
<dbReference type="CDD" id="cd00093">
    <property type="entry name" value="HTH_XRE"/>
    <property type="match status" value="1"/>
</dbReference>
<dbReference type="EMBL" id="JAAAWP010000003">
    <property type="protein sequence ID" value="NDW21254.1"/>
    <property type="molecule type" value="Genomic_DNA"/>
</dbReference>
<protein>
    <submittedName>
        <fullName evidence="8">DUF4870 domain-containing protein</fullName>
    </submittedName>
</protein>
<keyword evidence="5 6" id="KW-0472">Membrane</keyword>
<organism evidence="8 9">
    <name type="scientific">Alteromonas hispanica</name>
    <dbReference type="NCBI Taxonomy" id="315421"/>
    <lineage>
        <taxon>Bacteria</taxon>
        <taxon>Pseudomonadati</taxon>
        <taxon>Pseudomonadota</taxon>
        <taxon>Gammaproteobacteria</taxon>
        <taxon>Alteromonadales</taxon>
        <taxon>Alteromonadaceae</taxon>
        <taxon>Alteromonas/Salinimonas group</taxon>
        <taxon>Alteromonas</taxon>
    </lineage>
</organism>
<feature type="transmembrane region" description="Helical" evidence="6">
    <location>
        <begin position="121"/>
        <end position="143"/>
    </location>
</feature>
<dbReference type="GO" id="GO:0003677">
    <property type="term" value="F:DNA binding"/>
    <property type="evidence" value="ECO:0007669"/>
    <property type="project" value="UniProtKB-KW"/>
</dbReference>
<name>A0A6L9MSS2_9ALTE</name>
<dbReference type="Pfam" id="PF01381">
    <property type="entry name" value="HTH_3"/>
    <property type="match status" value="1"/>
</dbReference>
<accession>A0A6L9MSS2</accession>
<keyword evidence="2 6" id="KW-0812">Transmembrane</keyword>
<keyword evidence="9" id="KW-1185">Reference proteome</keyword>
<keyword evidence="4" id="KW-0238">DNA-binding</keyword>
<evidence type="ECO:0000313" key="8">
    <source>
        <dbReference type="EMBL" id="NDW21254.1"/>
    </source>
</evidence>
<reference evidence="8 9" key="1">
    <citation type="submission" date="2020-01" db="EMBL/GenBank/DDBJ databases">
        <title>Genomes of bacteria type strains.</title>
        <authorList>
            <person name="Chen J."/>
            <person name="Zhu S."/>
            <person name="Yang J."/>
        </authorList>
    </citation>
    <scope>NUCLEOTIDE SEQUENCE [LARGE SCALE GENOMIC DNA]</scope>
    <source>
        <strain evidence="8 9">LMG 22958</strain>
    </source>
</reference>
<dbReference type="InterPro" id="IPR050807">
    <property type="entry name" value="TransReg_Diox_bact_type"/>
</dbReference>
<evidence type="ECO:0000256" key="6">
    <source>
        <dbReference type="SAM" id="Phobius"/>
    </source>
</evidence>
<feature type="domain" description="HTH cro/C1-type" evidence="7">
    <location>
        <begin position="10"/>
        <end position="64"/>
    </location>
</feature>
<dbReference type="RefSeq" id="WP_163111154.1">
    <property type="nucleotide sequence ID" value="NZ_JAAAWP010000003.1"/>
</dbReference>
<dbReference type="AlphaFoldDB" id="A0A6L9MSS2"/>